<dbReference type="Proteomes" id="UP000642673">
    <property type="component" value="Unassembled WGS sequence"/>
</dbReference>
<accession>A0ABQ3F353</accession>
<name>A0ABQ3F353_9ACTN</name>
<evidence type="ECO:0000256" key="1">
    <source>
        <dbReference type="SAM" id="MobiDB-lite"/>
    </source>
</evidence>
<comment type="caution">
    <text evidence="3">The sequence shown here is derived from an EMBL/GenBank/DDBJ whole genome shotgun (WGS) entry which is preliminary data.</text>
</comment>
<sequence>MPGEDPARTEARWLRFAVDTSHGSGYGDQPTDCGTALAGGRNPREEVDWLLRVAAHYRTRVRGRQRSAMCEPRGSSRQRDGRPARQWTAAGVSCGALRFTAPRRVPAVAGAGPRQARRAHSCASRR</sequence>
<protein>
    <recommendedName>
        <fullName evidence="2">DUF6545 domain-containing protein</fullName>
    </recommendedName>
</protein>
<feature type="region of interest" description="Disordered" evidence="1">
    <location>
        <begin position="66"/>
        <end position="86"/>
    </location>
</feature>
<keyword evidence="4" id="KW-1185">Reference proteome</keyword>
<proteinExistence type="predicted"/>
<reference evidence="4" key="1">
    <citation type="journal article" date="2019" name="Int. J. Syst. Evol. Microbiol.">
        <title>The Global Catalogue of Microorganisms (GCM) 10K type strain sequencing project: providing services to taxonomists for standard genome sequencing and annotation.</title>
        <authorList>
            <consortium name="The Broad Institute Genomics Platform"/>
            <consortium name="The Broad Institute Genome Sequencing Center for Infectious Disease"/>
            <person name="Wu L."/>
            <person name="Ma J."/>
        </authorList>
    </citation>
    <scope>NUCLEOTIDE SEQUENCE [LARGE SCALE GENOMIC DNA]</scope>
    <source>
        <strain evidence="4">JCM 4738</strain>
    </source>
</reference>
<dbReference type="EMBL" id="BMVP01000008">
    <property type="protein sequence ID" value="GHB67419.1"/>
    <property type="molecule type" value="Genomic_DNA"/>
</dbReference>
<feature type="domain" description="DUF6545" evidence="2">
    <location>
        <begin position="5"/>
        <end position="58"/>
    </location>
</feature>
<dbReference type="InterPro" id="IPR046675">
    <property type="entry name" value="DUF6545"/>
</dbReference>
<dbReference type="Pfam" id="PF20182">
    <property type="entry name" value="DUF6545"/>
    <property type="match status" value="1"/>
</dbReference>
<gene>
    <name evidence="3" type="ORF">GCM10010347_41890</name>
</gene>
<evidence type="ECO:0000313" key="3">
    <source>
        <dbReference type="EMBL" id="GHB67419.1"/>
    </source>
</evidence>
<evidence type="ECO:0000259" key="2">
    <source>
        <dbReference type="Pfam" id="PF20182"/>
    </source>
</evidence>
<organism evidence="3 4">
    <name type="scientific">Streptomyces cirratus</name>
    <dbReference type="NCBI Taxonomy" id="68187"/>
    <lineage>
        <taxon>Bacteria</taxon>
        <taxon>Bacillati</taxon>
        <taxon>Actinomycetota</taxon>
        <taxon>Actinomycetes</taxon>
        <taxon>Kitasatosporales</taxon>
        <taxon>Streptomycetaceae</taxon>
        <taxon>Streptomyces</taxon>
    </lineage>
</organism>
<evidence type="ECO:0000313" key="4">
    <source>
        <dbReference type="Proteomes" id="UP000642673"/>
    </source>
</evidence>